<evidence type="ECO:0000256" key="4">
    <source>
        <dbReference type="ARBA" id="ARBA00038054"/>
    </source>
</evidence>
<keyword evidence="7" id="KW-1185">Reference proteome</keyword>
<evidence type="ECO:0000313" key="6">
    <source>
        <dbReference type="EMBL" id="KAH8088986.1"/>
    </source>
</evidence>
<dbReference type="AlphaFoldDB" id="A0A8K0UIT0"/>
<dbReference type="OrthoDB" id="298012at2759"/>
<comment type="cofactor">
    <cofactor evidence="1">
        <name>FMN</name>
        <dbReference type="ChEBI" id="CHEBI:58210"/>
    </cofactor>
</comment>
<keyword evidence="2" id="KW-0285">Flavoprotein</keyword>
<organism evidence="6 7">
    <name type="scientific">Cristinia sonorae</name>
    <dbReference type="NCBI Taxonomy" id="1940300"/>
    <lineage>
        <taxon>Eukaryota</taxon>
        <taxon>Fungi</taxon>
        <taxon>Dikarya</taxon>
        <taxon>Basidiomycota</taxon>
        <taxon>Agaricomycotina</taxon>
        <taxon>Agaricomycetes</taxon>
        <taxon>Agaricomycetidae</taxon>
        <taxon>Agaricales</taxon>
        <taxon>Pleurotineae</taxon>
        <taxon>Stephanosporaceae</taxon>
        <taxon>Cristinia</taxon>
    </lineage>
</organism>
<dbReference type="Proteomes" id="UP000813824">
    <property type="component" value="Unassembled WGS sequence"/>
</dbReference>
<dbReference type="GO" id="GO:0010181">
    <property type="term" value="F:FMN binding"/>
    <property type="evidence" value="ECO:0007669"/>
    <property type="project" value="InterPro"/>
</dbReference>
<evidence type="ECO:0000259" key="5">
    <source>
        <dbReference type="SMART" id="SM00903"/>
    </source>
</evidence>
<evidence type="ECO:0000256" key="2">
    <source>
        <dbReference type="ARBA" id="ARBA00022630"/>
    </source>
</evidence>
<dbReference type="SMART" id="SM00903">
    <property type="entry name" value="Flavin_Reduct"/>
    <property type="match status" value="1"/>
</dbReference>
<evidence type="ECO:0000313" key="7">
    <source>
        <dbReference type="Proteomes" id="UP000813824"/>
    </source>
</evidence>
<dbReference type="PANTHER" id="PTHR33798">
    <property type="entry name" value="FLAVOPROTEIN OXYGENASE"/>
    <property type="match status" value="1"/>
</dbReference>
<dbReference type="EMBL" id="JAEVFJ010000039">
    <property type="protein sequence ID" value="KAH8088986.1"/>
    <property type="molecule type" value="Genomic_DNA"/>
</dbReference>
<dbReference type="Gene3D" id="2.30.110.10">
    <property type="entry name" value="Electron Transport, Fmn-binding Protein, Chain A"/>
    <property type="match status" value="1"/>
</dbReference>
<protein>
    <recommendedName>
        <fullName evidence="5">Flavin reductase like domain-containing protein</fullName>
    </recommendedName>
</protein>
<comment type="similarity">
    <text evidence="4">Belongs to the flavoredoxin family.</text>
</comment>
<feature type="domain" description="Flavin reductase like" evidence="5">
    <location>
        <begin position="68"/>
        <end position="228"/>
    </location>
</feature>
<gene>
    <name evidence="6" type="ORF">BXZ70DRAFT_955111</name>
</gene>
<reference evidence="6" key="1">
    <citation type="journal article" date="2021" name="New Phytol.">
        <title>Evolutionary innovations through gain and loss of genes in the ectomycorrhizal Boletales.</title>
        <authorList>
            <person name="Wu G."/>
            <person name="Miyauchi S."/>
            <person name="Morin E."/>
            <person name="Kuo A."/>
            <person name="Drula E."/>
            <person name="Varga T."/>
            <person name="Kohler A."/>
            <person name="Feng B."/>
            <person name="Cao Y."/>
            <person name="Lipzen A."/>
            <person name="Daum C."/>
            <person name="Hundley H."/>
            <person name="Pangilinan J."/>
            <person name="Johnson J."/>
            <person name="Barry K."/>
            <person name="LaButti K."/>
            <person name="Ng V."/>
            <person name="Ahrendt S."/>
            <person name="Min B."/>
            <person name="Choi I.G."/>
            <person name="Park H."/>
            <person name="Plett J.M."/>
            <person name="Magnuson J."/>
            <person name="Spatafora J.W."/>
            <person name="Nagy L.G."/>
            <person name="Henrissat B."/>
            <person name="Grigoriev I.V."/>
            <person name="Yang Z.L."/>
            <person name="Xu J."/>
            <person name="Martin F.M."/>
        </authorList>
    </citation>
    <scope>NUCLEOTIDE SEQUENCE</scope>
    <source>
        <strain evidence="6">KKN 215</strain>
    </source>
</reference>
<dbReference type="InterPro" id="IPR002563">
    <property type="entry name" value="Flavin_Rdtase-like_dom"/>
</dbReference>
<dbReference type="PANTHER" id="PTHR33798:SF5">
    <property type="entry name" value="FLAVIN REDUCTASE LIKE DOMAIN-CONTAINING PROTEIN"/>
    <property type="match status" value="1"/>
</dbReference>
<dbReference type="Pfam" id="PF01613">
    <property type="entry name" value="Flavin_Reduct"/>
    <property type="match status" value="1"/>
</dbReference>
<accession>A0A8K0UIT0</accession>
<keyword evidence="3" id="KW-0288">FMN</keyword>
<proteinExistence type="inferred from homology"/>
<dbReference type="InterPro" id="IPR012349">
    <property type="entry name" value="Split_barrel_FMN-bd"/>
</dbReference>
<evidence type="ECO:0000256" key="3">
    <source>
        <dbReference type="ARBA" id="ARBA00022643"/>
    </source>
</evidence>
<evidence type="ECO:0000256" key="1">
    <source>
        <dbReference type="ARBA" id="ARBA00001917"/>
    </source>
</evidence>
<name>A0A8K0UIT0_9AGAR</name>
<dbReference type="SUPFAM" id="SSF50475">
    <property type="entry name" value="FMN-binding split barrel"/>
    <property type="match status" value="1"/>
</dbReference>
<comment type="caution">
    <text evidence="6">The sequence shown here is derived from an EMBL/GenBank/DDBJ whole genome shotgun (WGS) entry which is preliminary data.</text>
</comment>
<sequence>MGSASTGLEAFTLPEFKLTEPPNPNFKIGQKVETTEEGKAWLEGEKAGWTQLKPDDVESWQLYKLMISGITPRPVAFVSSISDTGDENLALFSWFNMVTHSPPLVSIAVSSPGVGKDGLKDTAYNIRATKQFTVSIISEPWVQNANVCSVDAPSDVNEWLISGLTKAPSIHVKPARVKESAFSMECELFQDTDIFHPATGERTSTLILGLVKYFHIRTDMLNERGTVDPAKFMPVGRMGDIMYGSLRGGYRISRPVWKVDGETIREFIKTAEGSEVEVAAIPKETIQ</sequence>